<reference evidence="1 2" key="1">
    <citation type="submission" date="2015-01" db="EMBL/GenBank/DDBJ databases">
        <title>Genome sequence of the anaerobic bacterium Geobacter soli GSS01, a dissimilatory Fe(III) reducer from soil.</title>
        <authorList>
            <person name="Yang G."/>
            <person name="Zhou S."/>
        </authorList>
    </citation>
    <scope>NUCLEOTIDE SEQUENCE [LARGE SCALE GENOMIC DNA]</scope>
    <source>
        <strain evidence="1 2">GSS01</strain>
    </source>
</reference>
<proteinExistence type="predicted"/>
<organism evidence="1 2">
    <name type="scientific">Geobacter soli</name>
    <dbReference type="NCBI Taxonomy" id="1510391"/>
    <lineage>
        <taxon>Bacteria</taxon>
        <taxon>Pseudomonadati</taxon>
        <taxon>Thermodesulfobacteriota</taxon>
        <taxon>Desulfuromonadia</taxon>
        <taxon>Geobacterales</taxon>
        <taxon>Geobacteraceae</taxon>
        <taxon>Geobacter</taxon>
    </lineage>
</organism>
<dbReference type="AlphaFoldDB" id="A0A0C1U0Q8"/>
<dbReference type="Proteomes" id="UP000031433">
    <property type="component" value="Unassembled WGS sequence"/>
</dbReference>
<sequence>MRILETETWSPPWLAWRVPARLSPQEGAAVVFIMPFARGQVLPGQSELMTPVIDFHQVYPDSYRMQAVMKKITSCNRP</sequence>
<evidence type="ECO:0000313" key="1">
    <source>
        <dbReference type="EMBL" id="KIE41395.1"/>
    </source>
</evidence>
<accession>A0A0C1U0Q8</accession>
<name>A0A0C1U0Q8_9BACT</name>
<dbReference type="EMBL" id="JXBL01000001">
    <property type="protein sequence ID" value="KIE41395.1"/>
    <property type="molecule type" value="Genomic_DNA"/>
</dbReference>
<gene>
    <name evidence="1" type="ORF">SE37_01495</name>
</gene>
<comment type="caution">
    <text evidence="1">The sequence shown here is derived from an EMBL/GenBank/DDBJ whole genome shotgun (WGS) entry which is preliminary data.</text>
</comment>
<evidence type="ECO:0000313" key="2">
    <source>
        <dbReference type="Proteomes" id="UP000031433"/>
    </source>
</evidence>
<keyword evidence="2" id="KW-1185">Reference proteome</keyword>
<protein>
    <submittedName>
        <fullName evidence="1">Uncharacterized protein</fullName>
    </submittedName>
</protein>